<evidence type="ECO:0000256" key="2">
    <source>
        <dbReference type="SAM" id="SignalP"/>
    </source>
</evidence>
<keyword evidence="1" id="KW-1133">Transmembrane helix</keyword>
<organism evidence="3 4">
    <name type="scientific">Bifidobacterium panos</name>
    <dbReference type="NCBI Taxonomy" id="2675321"/>
    <lineage>
        <taxon>Bacteria</taxon>
        <taxon>Bacillati</taxon>
        <taxon>Actinomycetota</taxon>
        <taxon>Actinomycetes</taxon>
        <taxon>Bifidobacteriales</taxon>
        <taxon>Bifidobacteriaceae</taxon>
        <taxon>Bifidobacterium</taxon>
    </lineage>
</organism>
<comment type="caution">
    <text evidence="3">The sequence shown here is derived from an EMBL/GenBank/DDBJ whole genome shotgun (WGS) entry which is preliminary data.</text>
</comment>
<keyword evidence="1" id="KW-0812">Transmembrane</keyword>
<evidence type="ECO:0000313" key="3">
    <source>
        <dbReference type="EMBL" id="NMN02583.1"/>
    </source>
</evidence>
<sequence>MMMNMNRREARSAFGVVRMVPCAFITLVVAALFAAFAMTPSACAATHRASFGVGQRIDTDSADIRKTYEYCMVAVSDGAPMPEGTVDGRYCWTMTGSVSRTVDFDFPVEGGLSYEYALYQHVTDRQANYTYDSTTYRVRIYAMGYDADGNLNTKALFYDEQGSKSWDPVWTVSYKAPPAPAAQGPLASTGATVMFSLLLLLLLLALLFMAVRRVTNRRCEQRGTL</sequence>
<feature type="signal peptide" evidence="2">
    <location>
        <begin position="1"/>
        <end position="44"/>
    </location>
</feature>
<evidence type="ECO:0000256" key="1">
    <source>
        <dbReference type="SAM" id="Phobius"/>
    </source>
</evidence>
<feature type="chain" id="PRO_5046639576" description="Streptococcal pilin isopeptide linker domain-containing protein" evidence="2">
    <location>
        <begin position="45"/>
        <end position="225"/>
    </location>
</feature>
<dbReference type="RefSeq" id="WP_172146354.1">
    <property type="nucleotide sequence ID" value="NZ_JAAIIJ010000023.1"/>
</dbReference>
<reference evidence="3 4" key="1">
    <citation type="submission" date="2020-02" db="EMBL/GenBank/DDBJ databases">
        <title>Characterization of phylogenetic diversity of novel bifidobacterial species isolated in Czech ZOOs.</title>
        <authorList>
            <person name="Lugli G.A."/>
            <person name="Vera N.B."/>
            <person name="Ventura M."/>
        </authorList>
    </citation>
    <scope>NUCLEOTIDE SEQUENCE [LARGE SCALE GENOMIC DNA]</scope>
    <source>
        <strain evidence="3 4">DSM 109963</strain>
    </source>
</reference>
<dbReference type="Proteomes" id="UP000553756">
    <property type="component" value="Unassembled WGS sequence"/>
</dbReference>
<feature type="transmembrane region" description="Helical" evidence="1">
    <location>
        <begin position="193"/>
        <end position="211"/>
    </location>
</feature>
<gene>
    <name evidence="3" type="ORF">G1C94_1205</name>
</gene>
<keyword evidence="2" id="KW-0732">Signal</keyword>
<evidence type="ECO:0000313" key="4">
    <source>
        <dbReference type="Proteomes" id="UP000553756"/>
    </source>
</evidence>
<keyword evidence="4" id="KW-1185">Reference proteome</keyword>
<accession>A0ABX1SXK9</accession>
<dbReference type="EMBL" id="JAAIIJ010000023">
    <property type="protein sequence ID" value="NMN02583.1"/>
    <property type="molecule type" value="Genomic_DNA"/>
</dbReference>
<proteinExistence type="predicted"/>
<evidence type="ECO:0008006" key="5">
    <source>
        <dbReference type="Google" id="ProtNLM"/>
    </source>
</evidence>
<keyword evidence="1" id="KW-0472">Membrane</keyword>
<dbReference type="InterPro" id="IPR038174">
    <property type="entry name" value="Strep_pil_link_sf"/>
</dbReference>
<name>A0ABX1SXK9_9BIFI</name>
<protein>
    <recommendedName>
        <fullName evidence="5">Streptococcal pilin isopeptide linker domain-containing protein</fullName>
    </recommendedName>
</protein>
<dbReference type="Gene3D" id="2.60.40.3050">
    <property type="match status" value="1"/>
</dbReference>